<gene>
    <name evidence="2" type="ORF">BN10_1490002</name>
</gene>
<comment type="caution">
    <text evidence="2">The sequence shown here is derived from an EMBL/GenBank/DDBJ whole genome shotgun (WGS) entry which is preliminary data.</text>
</comment>
<accession>N0E0V0</accession>
<evidence type="ECO:0000313" key="3">
    <source>
        <dbReference type="Proteomes" id="UP000013167"/>
    </source>
</evidence>
<feature type="transmembrane region" description="Helical" evidence="1">
    <location>
        <begin position="52"/>
        <end position="71"/>
    </location>
</feature>
<name>N0E0V0_9MICO</name>
<evidence type="ECO:0000256" key="1">
    <source>
        <dbReference type="SAM" id="Phobius"/>
    </source>
</evidence>
<keyword evidence="3" id="KW-1185">Reference proteome</keyword>
<evidence type="ECO:0008006" key="4">
    <source>
        <dbReference type="Google" id="ProtNLM"/>
    </source>
</evidence>
<evidence type="ECO:0000313" key="2">
    <source>
        <dbReference type="EMBL" id="CCH69315.1"/>
    </source>
</evidence>
<sequence length="82" mass="8947">MSERRPTMATPQELQPLHVPTRRIVIWGLAAWLIALIATVAIPPLHSGDRAWWPWACVSGLVLGSLGYAYVARGRGNASDAE</sequence>
<organism evidence="2 3">
    <name type="scientific">Phycicoccus elongatus Lp2</name>
    <dbReference type="NCBI Taxonomy" id="1193181"/>
    <lineage>
        <taxon>Bacteria</taxon>
        <taxon>Bacillati</taxon>
        <taxon>Actinomycetota</taxon>
        <taxon>Actinomycetes</taxon>
        <taxon>Micrococcales</taxon>
        <taxon>Intrasporangiaceae</taxon>
        <taxon>Phycicoccus</taxon>
    </lineage>
</organism>
<dbReference type="RefSeq" id="WP_010851979.1">
    <property type="nucleotide sequence ID" value="NZ_HF570956.1"/>
</dbReference>
<proteinExistence type="predicted"/>
<keyword evidence="1" id="KW-1133">Transmembrane helix</keyword>
<reference evidence="2 3" key="1">
    <citation type="journal article" date="2013" name="ISME J.">
        <title>A metabolic model for members of the genus Tetrasphaera involved in enhanced biological phosphorus removal.</title>
        <authorList>
            <person name="Kristiansen R."/>
            <person name="Nguyen H.T.T."/>
            <person name="Saunders A.M."/>
            <person name="Nielsen J.L."/>
            <person name="Wimmer R."/>
            <person name="Le V.Q."/>
            <person name="McIlroy S.J."/>
            <person name="Petrovski S."/>
            <person name="Seviour R.J."/>
            <person name="Calteau A."/>
            <person name="Nielsen K.L."/>
            <person name="Nielsen P.H."/>
        </authorList>
    </citation>
    <scope>NUCLEOTIDE SEQUENCE [LARGE SCALE GENOMIC DNA]</scope>
    <source>
        <strain evidence="2 3">Lp2</strain>
    </source>
</reference>
<dbReference type="AlphaFoldDB" id="N0E0V0"/>
<feature type="transmembrane region" description="Helical" evidence="1">
    <location>
        <begin position="24"/>
        <end position="46"/>
    </location>
</feature>
<protein>
    <recommendedName>
        <fullName evidence="4">Integral membrane protein</fullName>
    </recommendedName>
</protein>
<dbReference type="EMBL" id="CAIZ01000056">
    <property type="protein sequence ID" value="CCH69315.1"/>
    <property type="molecule type" value="Genomic_DNA"/>
</dbReference>
<keyword evidence="1" id="KW-0472">Membrane</keyword>
<dbReference type="HOGENOM" id="CLU_150710_4_1_11"/>
<dbReference type="Proteomes" id="UP000013167">
    <property type="component" value="Unassembled WGS sequence"/>
</dbReference>
<dbReference type="InterPro" id="IPR019681">
    <property type="entry name" value="DUF2530"/>
</dbReference>
<dbReference type="eggNOG" id="ENOG5033FKC">
    <property type="taxonomic scope" value="Bacteria"/>
</dbReference>
<keyword evidence="1" id="KW-0812">Transmembrane</keyword>
<dbReference type="Pfam" id="PF10745">
    <property type="entry name" value="DUF2530"/>
    <property type="match status" value="1"/>
</dbReference>